<protein>
    <recommendedName>
        <fullName evidence="4">Retrotransposon gag domain-containing protein</fullName>
    </recommendedName>
</protein>
<dbReference type="Pfam" id="PF14223">
    <property type="entry name" value="Retrotran_gag_2"/>
    <property type="match status" value="1"/>
</dbReference>
<feature type="compositionally biased region" description="Gly residues" evidence="1">
    <location>
        <begin position="291"/>
        <end position="315"/>
    </location>
</feature>
<feature type="compositionally biased region" description="Polar residues" evidence="1">
    <location>
        <begin position="344"/>
        <end position="359"/>
    </location>
</feature>
<dbReference type="AlphaFoldDB" id="A0AAW1M4Z8"/>
<evidence type="ECO:0000256" key="1">
    <source>
        <dbReference type="SAM" id="MobiDB-lite"/>
    </source>
</evidence>
<organism evidence="2 3">
    <name type="scientific">Saponaria officinalis</name>
    <name type="common">Common soapwort</name>
    <name type="synonym">Lychnis saponaria</name>
    <dbReference type="NCBI Taxonomy" id="3572"/>
    <lineage>
        <taxon>Eukaryota</taxon>
        <taxon>Viridiplantae</taxon>
        <taxon>Streptophyta</taxon>
        <taxon>Embryophyta</taxon>
        <taxon>Tracheophyta</taxon>
        <taxon>Spermatophyta</taxon>
        <taxon>Magnoliopsida</taxon>
        <taxon>eudicotyledons</taxon>
        <taxon>Gunneridae</taxon>
        <taxon>Pentapetalae</taxon>
        <taxon>Caryophyllales</taxon>
        <taxon>Caryophyllaceae</taxon>
        <taxon>Caryophylleae</taxon>
        <taxon>Saponaria</taxon>
    </lineage>
</organism>
<accession>A0AAW1M4Z8</accession>
<evidence type="ECO:0008006" key="4">
    <source>
        <dbReference type="Google" id="ProtNLM"/>
    </source>
</evidence>
<feature type="compositionally biased region" description="Low complexity" evidence="1">
    <location>
        <begin position="325"/>
        <end position="337"/>
    </location>
</feature>
<comment type="caution">
    <text evidence="2">The sequence shown here is derived from an EMBL/GenBank/DDBJ whole genome shotgun (WGS) entry which is preliminary data.</text>
</comment>
<sequence length="359" mass="40020">MTDDKEKSSSNNNVGGDKKIDVFHLGSNDSPGNIITPIQAIRTAVRAKRKFGFLDGSVKKPEENDAKLDDWYTVHSMLVAWLMNTIESSIRSTLSFYEDARELWEALERRFCVVNGTRICQLKTSLAECKQGKTESVASYFGRLSKIFDELSMYVKLPKCKCPGCTCSGCRCGLETQYQTLLHEDHLQWFLVGLEGAYASVRSQILNQNPLPSLDRAYQSIAQEERLRAALKEDREPVMTFKVQSDTRGKSKLNDNSDKFCAHCNREGHDESTYFQIHGFPDWWGDRPRGGRGPGRGGRGGRGNMIAGRGRGGNTGSMTSRINKATVSTSTAQQQTQGHKFGTAEQSGLSNVTPEQRQL</sequence>
<reference evidence="2" key="1">
    <citation type="submission" date="2024-03" db="EMBL/GenBank/DDBJ databases">
        <title>WGS assembly of Saponaria officinalis var. Norfolk2.</title>
        <authorList>
            <person name="Jenkins J."/>
            <person name="Shu S."/>
            <person name="Grimwood J."/>
            <person name="Barry K."/>
            <person name="Goodstein D."/>
            <person name="Schmutz J."/>
            <person name="Leebens-Mack J."/>
            <person name="Osbourn A."/>
        </authorList>
    </citation>
    <scope>NUCLEOTIDE SEQUENCE [LARGE SCALE GENOMIC DNA]</scope>
    <source>
        <strain evidence="2">JIC</strain>
    </source>
</reference>
<evidence type="ECO:0000313" key="3">
    <source>
        <dbReference type="Proteomes" id="UP001443914"/>
    </source>
</evidence>
<gene>
    <name evidence="2" type="ORF">RND81_03G096700</name>
</gene>
<feature type="region of interest" description="Disordered" evidence="1">
    <location>
        <begin position="285"/>
        <end position="359"/>
    </location>
</feature>
<dbReference type="PANTHER" id="PTHR34222:SF94">
    <property type="entry name" value="CCHC-TYPE DOMAIN-CONTAINING PROTEIN"/>
    <property type="match status" value="1"/>
</dbReference>
<dbReference type="PANTHER" id="PTHR34222">
    <property type="entry name" value="GAG_PRE-INTEGRS DOMAIN-CONTAINING PROTEIN"/>
    <property type="match status" value="1"/>
</dbReference>
<name>A0AAW1M4Z8_SAPOF</name>
<proteinExistence type="predicted"/>
<dbReference type="Proteomes" id="UP001443914">
    <property type="component" value="Unassembled WGS sequence"/>
</dbReference>
<keyword evidence="3" id="KW-1185">Reference proteome</keyword>
<dbReference type="EMBL" id="JBDFQZ010000003">
    <property type="protein sequence ID" value="KAK9741308.1"/>
    <property type="molecule type" value="Genomic_DNA"/>
</dbReference>
<evidence type="ECO:0000313" key="2">
    <source>
        <dbReference type="EMBL" id="KAK9741308.1"/>
    </source>
</evidence>